<keyword evidence="3" id="KW-1185">Reference proteome</keyword>
<dbReference type="EMBL" id="JASDAP010000018">
    <property type="protein sequence ID" value="KAK1887788.1"/>
    <property type="molecule type" value="Genomic_DNA"/>
</dbReference>
<sequence length="80" mass="9060">MILLNFLLKEIPKMISNYSPPPPTSTSSNTKTVSVLEERLTLTEDKLKECLLNQSQILKDVQSGERRRSKETDGSPVHFT</sequence>
<reference evidence="2" key="1">
    <citation type="submission" date="2023-04" db="EMBL/GenBank/DDBJ databases">
        <title>Chromosome-level genome of Chaenocephalus aceratus.</title>
        <authorList>
            <person name="Park H."/>
        </authorList>
    </citation>
    <scope>NUCLEOTIDE SEQUENCE</scope>
    <source>
        <strain evidence="2">DE</strain>
        <tissue evidence="2">Muscle</tissue>
    </source>
</reference>
<evidence type="ECO:0000256" key="1">
    <source>
        <dbReference type="SAM" id="MobiDB-lite"/>
    </source>
</evidence>
<name>A0AAD9BRS8_DISEL</name>
<feature type="compositionally biased region" description="Basic and acidic residues" evidence="1">
    <location>
        <begin position="62"/>
        <end position="73"/>
    </location>
</feature>
<gene>
    <name evidence="2" type="ORF">KUDE01_028575</name>
</gene>
<feature type="region of interest" description="Disordered" evidence="1">
    <location>
        <begin position="58"/>
        <end position="80"/>
    </location>
</feature>
<organism evidence="2 3">
    <name type="scientific">Dissostichus eleginoides</name>
    <name type="common">Patagonian toothfish</name>
    <name type="synonym">Dissostichus amissus</name>
    <dbReference type="NCBI Taxonomy" id="100907"/>
    <lineage>
        <taxon>Eukaryota</taxon>
        <taxon>Metazoa</taxon>
        <taxon>Chordata</taxon>
        <taxon>Craniata</taxon>
        <taxon>Vertebrata</taxon>
        <taxon>Euteleostomi</taxon>
        <taxon>Actinopterygii</taxon>
        <taxon>Neopterygii</taxon>
        <taxon>Teleostei</taxon>
        <taxon>Neoteleostei</taxon>
        <taxon>Acanthomorphata</taxon>
        <taxon>Eupercaria</taxon>
        <taxon>Perciformes</taxon>
        <taxon>Notothenioidei</taxon>
        <taxon>Nototheniidae</taxon>
        <taxon>Dissostichus</taxon>
    </lineage>
</organism>
<dbReference type="Proteomes" id="UP001228049">
    <property type="component" value="Unassembled WGS sequence"/>
</dbReference>
<evidence type="ECO:0000313" key="3">
    <source>
        <dbReference type="Proteomes" id="UP001228049"/>
    </source>
</evidence>
<dbReference type="AlphaFoldDB" id="A0AAD9BRS8"/>
<proteinExistence type="predicted"/>
<accession>A0AAD9BRS8</accession>
<evidence type="ECO:0000313" key="2">
    <source>
        <dbReference type="EMBL" id="KAK1887788.1"/>
    </source>
</evidence>
<comment type="caution">
    <text evidence="2">The sequence shown here is derived from an EMBL/GenBank/DDBJ whole genome shotgun (WGS) entry which is preliminary data.</text>
</comment>
<protein>
    <submittedName>
        <fullName evidence="2">POC1 centriolar protein like B</fullName>
    </submittedName>
</protein>